<dbReference type="PANTHER" id="PTHR47685:SF1">
    <property type="entry name" value="MAGNESIUM TRANSPORT PROTEIN CORA"/>
    <property type="match status" value="1"/>
</dbReference>
<dbReference type="PANTHER" id="PTHR47685">
    <property type="entry name" value="MAGNESIUM TRANSPORT PROTEIN CORA"/>
    <property type="match status" value="1"/>
</dbReference>
<protein>
    <recommendedName>
        <fullName evidence="8">Ankyrin repeat protein</fullName>
    </recommendedName>
</protein>
<dbReference type="EMBL" id="JAHLJV010000078">
    <property type="protein sequence ID" value="KAK1574240.1"/>
    <property type="molecule type" value="Genomic_DNA"/>
</dbReference>
<organism evidence="6 7">
    <name type="scientific">Colletotrichum navitas</name>
    <dbReference type="NCBI Taxonomy" id="681940"/>
    <lineage>
        <taxon>Eukaryota</taxon>
        <taxon>Fungi</taxon>
        <taxon>Dikarya</taxon>
        <taxon>Ascomycota</taxon>
        <taxon>Pezizomycotina</taxon>
        <taxon>Sordariomycetes</taxon>
        <taxon>Hypocreomycetidae</taxon>
        <taxon>Glomerellales</taxon>
        <taxon>Glomerellaceae</taxon>
        <taxon>Colletotrichum</taxon>
        <taxon>Colletotrichum graminicola species complex</taxon>
    </lineage>
</organism>
<comment type="caution">
    <text evidence="6">The sequence shown here is derived from an EMBL/GenBank/DDBJ whole genome shotgun (WGS) entry which is preliminary data.</text>
</comment>
<reference evidence="6" key="1">
    <citation type="submission" date="2021-06" db="EMBL/GenBank/DDBJ databases">
        <title>Comparative genomics, transcriptomics and evolutionary studies reveal genomic signatures of adaptation to plant cell wall in hemibiotrophic fungi.</title>
        <authorList>
            <consortium name="DOE Joint Genome Institute"/>
            <person name="Baroncelli R."/>
            <person name="Diaz J.F."/>
            <person name="Benocci T."/>
            <person name="Peng M."/>
            <person name="Battaglia E."/>
            <person name="Haridas S."/>
            <person name="Andreopoulos W."/>
            <person name="Labutti K."/>
            <person name="Pangilinan J."/>
            <person name="Floch G.L."/>
            <person name="Makela M.R."/>
            <person name="Henrissat B."/>
            <person name="Grigoriev I.V."/>
            <person name="Crouch J.A."/>
            <person name="De Vries R.P."/>
            <person name="Sukno S.A."/>
            <person name="Thon M.R."/>
        </authorList>
    </citation>
    <scope>NUCLEOTIDE SEQUENCE</scope>
    <source>
        <strain evidence="6">CBS 125086</strain>
    </source>
</reference>
<evidence type="ECO:0000256" key="3">
    <source>
        <dbReference type="ARBA" id="ARBA00022989"/>
    </source>
</evidence>
<keyword evidence="2 5" id="KW-0812">Transmembrane</keyword>
<evidence type="ECO:0000256" key="4">
    <source>
        <dbReference type="ARBA" id="ARBA00023136"/>
    </source>
</evidence>
<evidence type="ECO:0000313" key="7">
    <source>
        <dbReference type="Proteomes" id="UP001230504"/>
    </source>
</evidence>
<dbReference type="SUPFAM" id="SSF144083">
    <property type="entry name" value="Magnesium transport protein CorA, transmembrane region"/>
    <property type="match status" value="1"/>
</dbReference>
<accession>A0AAD8PPY3</accession>
<dbReference type="InterPro" id="IPR045863">
    <property type="entry name" value="CorA_TM1_TM2"/>
</dbReference>
<gene>
    <name evidence="6" type="ORF">LY79DRAFT_583091</name>
</gene>
<dbReference type="GeneID" id="85444543"/>
<evidence type="ECO:0000313" key="6">
    <source>
        <dbReference type="EMBL" id="KAK1574240.1"/>
    </source>
</evidence>
<sequence length="184" mass="21014">MALDEECLEDPQLQPQVRGIAPLLNISQEGKLQRDISDIVEELDMMIHVIMKQRDIIKSWREKDELIWFRKQAYYLISGVGDRIAEFEGSRKSAESTSHGITVLLDLKQQQASILQAWRSARQADESVRQGRSIMTFAIVTIIVLPVSFILSVFGMNHKDIGDTNMTFGDTNMTFGDQVVYMLY</sequence>
<evidence type="ECO:0000256" key="1">
    <source>
        <dbReference type="ARBA" id="ARBA00004141"/>
    </source>
</evidence>
<dbReference type="GO" id="GO:0016020">
    <property type="term" value="C:membrane"/>
    <property type="evidence" value="ECO:0007669"/>
    <property type="project" value="UniProtKB-SubCell"/>
</dbReference>
<evidence type="ECO:0008006" key="8">
    <source>
        <dbReference type="Google" id="ProtNLM"/>
    </source>
</evidence>
<dbReference type="GO" id="GO:0046873">
    <property type="term" value="F:metal ion transmembrane transporter activity"/>
    <property type="evidence" value="ECO:0007669"/>
    <property type="project" value="InterPro"/>
</dbReference>
<dbReference type="RefSeq" id="XP_060409779.1">
    <property type="nucleotide sequence ID" value="XM_060560303.1"/>
</dbReference>
<evidence type="ECO:0000256" key="5">
    <source>
        <dbReference type="SAM" id="Phobius"/>
    </source>
</evidence>
<evidence type="ECO:0000256" key="2">
    <source>
        <dbReference type="ARBA" id="ARBA00022692"/>
    </source>
</evidence>
<feature type="transmembrane region" description="Helical" evidence="5">
    <location>
        <begin position="134"/>
        <end position="156"/>
    </location>
</feature>
<dbReference type="AlphaFoldDB" id="A0AAD8PPY3"/>
<dbReference type="Gene3D" id="1.20.58.340">
    <property type="entry name" value="Magnesium transport protein CorA, transmembrane region"/>
    <property type="match status" value="1"/>
</dbReference>
<keyword evidence="4 5" id="KW-0472">Membrane</keyword>
<dbReference type="InterPro" id="IPR050829">
    <property type="entry name" value="CorA_MIT"/>
</dbReference>
<dbReference type="Proteomes" id="UP001230504">
    <property type="component" value="Unassembled WGS sequence"/>
</dbReference>
<comment type="subcellular location">
    <subcellularLocation>
        <location evidence="1">Membrane</location>
        <topology evidence="1">Multi-pass membrane protein</topology>
    </subcellularLocation>
</comment>
<dbReference type="InterPro" id="IPR002523">
    <property type="entry name" value="MgTranspt_CorA/ZnTranspt_ZntB"/>
</dbReference>
<keyword evidence="3 5" id="KW-1133">Transmembrane helix</keyword>
<name>A0AAD8PPY3_9PEZI</name>
<proteinExistence type="predicted"/>
<keyword evidence="7" id="KW-1185">Reference proteome</keyword>
<dbReference type="Pfam" id="PF01544">
    <property type="entry name" value="CorA"/>
    <property type="match status" value="1"/>
</dbReference>